<dbReference type="WBParaSite" id="Pan_g7001.t1">
    <property type="protein sequence ID" value="Pan_g7001.t1"/>
    <property type="gene ID" value="Pan_g7001"/>
</dbReference>
<organism evidence="2 3">
    <name type="scientific">Panagrellus redivivus</name>
    <name type="common">Microworm</name>
    <dbReference type="NCBI Taxonomy" id="6233"/>
    <lineage>
        <taxon>Eukaryota</taxon>
        <taxon>Metazoa</taxon>
        <taxon>Ecdysozoa</taxon>
        <taxon>Nematoda</taxon>
        <taxon>Chromadorea</taxon>
        <taxon>Rhabditida</taxon>
        <taxon>Tylenchina</taxon>
        <taxon>Panagrolaimomorpha</taxon>
        <taxon>Panagrolaimoidea</taxon>
        <taxon>Panagrolaimidae</taxon>
        <taxon>Panagrellus</taxon>
    </lineage>
</organism>
<reference evidence="2" key="1">
    <citation type="journal article" date="2013" name="Genetics">
        <title>The draft genome and transcriptome of Panagrellus redivivus are shaped by the harsh demands of a free-living lifestyle.</title>
        <authorList>
            <person name="Srinivasan J."/>
            <person name="Dillman A.R."/>
            <person name="Macchietto M.G."/>
            <person name="Heikkinen L."/>
            <person name="Lakso M."/>
            <person name="Fracchia K.M."/>
            <person name="Antoshechkin I."/>
            <person name="Mortazavi A."/>
            <person name="Wong G."/>
            <person name="Sternberg P.W."/>
        </authorList>
    </citation>
    <scope>NUCLEOTIDE SEQUENCE [LARGE SCALE GENOMIC DNA]</scope>
    <source>
        <strain evidence="2">MT8872</strain>
    </source>
</reference>
<evidence type="ECO:0000256" key="1">
    <source>
        <dbReference type="SAM" id="SignalP"/>
    </source>
</evidence>
<reference evidence="3" key="2">
    <citation type="submission" date="2020-10" db="UniProtKB">
        <authorList>
            <consortium name="WormBaseParasite"/>
        </authorList>
    </citation>
    <scope>IDENTIFICATION</scope>
</reference>
<evidence type="ECO:0000313" key="3">
    <source>
        <dbReference type="WBParaSite" id="Pan_g7001.t1"/>
    </source>
</evidence>
<evidence type="ECO:0000313" key="2">
    <source>
        <dbReference type="Proteomes" id="UP000492821"/>
    </source>
</evidence>
<keyword evidence="2" id="KW-1185">Reference proteome</keyword>
<accession>A0A7E4W4C3</accession>
<dbReference type="AlphaFoldDB" id="A0A7E4W4C3"/>
<keyword evidence="1" id="KW-0732">Signal</keyword>
<proteinExistence type="predicted"/>
<protein>
    <submittedName>
        <fullName evidence="3">DUF281 domain-containing protein</fullName>
    </submittedName>
</protein>
<sequence>MHTKLTMLTKIIFVALLVSFATAATDADSDECPSRYDITYPGVTVSPRNATVCNSNITQCACLSGSYQGFSFVVSDCADYIQDAISTVIGGIDVETVCKKQNECQTDIIYGLRISCLYSTSECPTTCDFVSSTTNVPTTQTSTVLQTTTHNSGSTYGFTALSLIVAIGLNAMI</sequence>
<feature type="chain" id="PRO_5028989565" evidence="1">
    <location>
        <begin position="24"/>
        <end position="173"/>
    </location>
</feature>
<name>A0A7E4W4C3_PANRE</name>
<dbReference type="Proteomes" id="UP000492821">
    <property type="component" value="Unassembled WGS sequence"/>
</dbReference>
<feature type="signal peptide" evidence="1">
    <location>
        <begin position="1"/>
        <end position="23"/>
    </location>
</feature>